<dbReference type="PANTHER" id="PTHR12231:SF253">
    <property type="entry name" value="DPR-INTERACTING PROTEIN ETA, ISOFORM B-RELATED"/>
    <property type="match status" value="1"/>
</dbReference>
<dbReference type="Gene3D" id="2.60.40.10">
    <property type="entry name" value="Immunoglobulins"/>
    <property type="match status" value="3"/>
</dbReference>
<evidence type="ECO:0000256" key="5">
    <source>
        <dbReference type="SAM" id="SignalP"/>
    </source>
</evidence>
<gene>
    <name evidence="8" type="primary">LOC105229905</name>
</gene>
<feature type="signal peptide" evidence="5">
    <location>
        <begin position="1"/>
        <end position="19"/>
    </location>
</feature>
<keyword evidence="2" id="KW-0677">Repeat</keyword>
<dbReference type="InterPro" id="IPR003599">
    <property type="entry name" value="Ig_sub"/>
</dbReference>
<evidence type="ECO:0000313" key="8">
    <source>
        <dbReference type="RefSeq" id="XP_049317900.1"/>
    </source>
</evidence>
<name>A0ABM3K8V9_BACDO</name>
<dbReference type="Pfam" id="PF13927">
    <property type="entry name" value="Ig_3"/>
    <property type="match status" value="1"/>
</dbReference>
<evidence type="ECO:0000256" key="3">
    <source>
        <dbReference type="ARBA" id="ARBA00023157"/>
    </source>
</evidence>
<evidence type="ECO:0000256" key="2">
    <source>
        <dbReference type="ARBA" id="ARBA00022737"/>
    </source>
</evidence>
<dbReference type="Pfam" id="PF00047">
    <property type="entry name" value="ig"/>
    <property type="match status" value="1"/>
</dbReference>
<dbReference type="Pfam" id="PF07679">
    <property type="entry name" value="I-set"/>
    <property type="match status" value="1"/>
</dbReference>
<dbReference type="InterPro" id="IPR007110">
    <property type="entry name" value="Ig-like_dom"/>
</dbReference>
<keyword evidence="4" id="KW-0393">Immunoglobulin domain</keyword>
<feature type="domain" description="Ig-like" evidence="6">
    <location>
        <begin position="29"/>
        <end position="123"/>
    </location>
</feature>
<proteinExistence type="predicted"/>
<organism evidence="7 8">
    <name type="scientific">Bactrocera dorsalis</name>
    <name type="common">Oriental fruit fly</name>
    <name type="synonym">Dacus dorsalis</name>
    <dbReference type="NCBI Taxonomy" id="27457"/>
    <lineage>
        <taxon>Eukaryota</taxon>
        <taxon>Metazoa</taxon>
        <taxon>Ecdysozoa</taxon>
        <taxon>Arthropoda</taxon>
        <taxon>Hexapoda</taxon>
        <taxon>Insecta</taxon>
        <taxon>Pterygota</taxon>
        <taxon>Neoptera</taxon>
        <taxon>Endopterygota</taxon>
        <taxon>Diptera</taxon>
        <taxon>Brachycera</taxon>
        <taxon>Muscomorpha</taxon>
        <taxon>Tephritoidea</taxon>
        <taxon>Tephritidae</taxon>
        <taxon>Bactrocera</taxon>
        <taxon>Bactrocera</taxon>
    </lineage>
</organism>
<dbReference type="InterPro" id="IPR013783">
    <property type="entry name" value="Ig-like_fold"/>
</dbReference>
<keyword evidence="7" id="KW-1185">Reference proteome</keyword>
<dbReference type="RefSeq" id="XP_049317900.1">
    <property type="nucleotide sequence ID" value="XM_049461943.1"/>
</dbReference>
<dbReference type="InterPro" id="IPR013098">
    <property type="entry name" value="Ig_I-set"/>
</dbReference>
<dbReference type="PROSITE" id="PS50835">
    <property type="entry name" value="IG_LIKE"/>
    <property type="match status" value="3"/>
</dbReference>
<evidence type="ECO:0000256" key="4">
    <source>
        <dbReference type="ARBA" id="ARBA00023319"/>
    </source>
</evidence>
<dbReference type="Proteomes" id="UP001652620">
    <property type="component" value="Chromosome 1"/>
</dbReference>
<reference evidence="8" key="2">
    <citation type="submission" date="2025-08" db="UniProtKB">
        <authorList>
            <consortium name="RefSeq"/>
        </authorList>
    </citation>
    <scope>IDENTIFICATION</scope>
    <source>
        <tissue evidence="8">Adult</tissue>
    </source>
</reference>
<accession>A0ABM3K8V9</accession>
<protein>
    <submittedName>
        <fullName evidence="8">Opioid-binding protein/cell adhesion molecule homolog</fullName>
    </submittedName>
</protein>
<dbReference type="GeneID" id="105229905"/>
<dbReference type="SMART" id="SM00408">
    <property type="entry name" value="IGc2"/>
    <property type="match status" value="3"/>
</dbReference>
<dbReference type="SUPFAM" id="SSF48726">
    <property type="entry name" value="Immunoglobulin"/>
    <property type="match status" value="3"/>
</dbReference>
<dbReference type="PANTHER" id="PTHR12231">
    <property type="entry name" value="CTX-RELATED TYPE I TRANSMEMBRANE PROTEIN"/>
    <property type="match status" value="1"/>
</dbReference>
<feature type="chain" id="PRO_5046611472" evidence="5">
    <location>
        <begin position="20"/>
        <end position="370"/>
    </location>
</feature>
<feature type="domain" description="Ig-like" evidence="6">
    <location>
        <begin position="228"/>
        <end position="317"/>
    </location>
</feature>
<dbReference type="InterPro" id="IPR003598">
    <property type="entry name" value="Ig_sub2"/>
</dbReference>
<sequence>MKLWLWLLSINQFVYLSLSTISELNNSDPKFSGPINNATTPVGRDATLTCVVHDLMSFKLAWLRVDTQTILSIQNHVITKNHRIGISHTEHRIWQLRIRDVRESDRGWYMCQINTDPMKSQVGYLDVVVPPDIIDYQTSHDMIAQEGQNVTLICTATGLPTPTVTWRRERDVPLLQTANGTDIYSIDGTNLTLWQVTRESMGAYLCIASNGIPPTVSKRILIAVNFAPTVWTRYDTIYAGFGQKVTLECISEAHPTTVNLWLKGKEFVQSGTYESVTLDNVFRIVMRLTIRPVVSKDFGDYHCVAKNSMGESERIITVRHKSKKSVHHTHDLEGKDNHLILIEEYTSLATSASLHVNKILIFLTMTFWKL</sequence>
<evidence type="ECO:0000259" key="6">
    <source>
        <dbReference type="PROSITE" id="PS50835"/>
    </source>
</evidence>
<dbReference type="InterPro" id="IPR051170">
    <property type="entry name" value="Neural/epithelial_adhesion"/>
</dbReference>
<keyword evidence="3" id="KW-1015">Disulfide bond</keyword>
<evidence type="ECO:0000313" key="7">
    <source>
        <dbReference type="Proteomes" id="UP001652620"/>
    </source>
</evidence>
<keyword evidence="1 5" id="KW-0732">Signal</keyword>
<dbReference type="SMART" id="SM00409">
    <property type="entry name" value="IG"/>
    <property type="match status" value="3"/>
</dbReference>
<reference evidence="7" key="1">
    <citation type="submission" date="2025-05" db="UniProtKB">
        <authorList>
            <consortium name="RefSeq"/>
        </authorList>
    </citation>
    <scope>NUCLEOTIDE SEQUENCE [LARGE SCALE GENOMIC DNA]</scope>
</reference>
<dbReference type="InterPro" id="IPR013151">
    <property type="entry name" value="Immunoglobulin_dom"/>
</dbReference>
<feature type="domain" description="Ig-like" evidence="6">
    <location>
        <begin position="131"/>
        <end position="217"/>
    </location>
</feature>
<dbReference type="InterPro" id="IPR036179">
    <property type="entry name" value="Ig-like_dom_sf"/>
</dbReference>
<evidence type="ECO:0000256" key="1">
    <source>
        <dbReference type="ARBA" id="ARBA00022729"/>
    </source>
</evidence>